<organism evidence="2 3">
    <name type="scientific">Pelagimonas varians</name>
    <dbReference type="NCBI Taxonomy" id="696760"/>
    <lineage>
        <taxon>Bacteria</taxon>
        <taxon>Pseudomonadati</taxon>
        <taxon>Pseudomonadota</taxon>
        <taxon>Alphaproteobacteria</taxon>
        <taxon>Rhodobacterales</taxon>
        <taxon>Roseobacteraceae</taxon>
        <taxon>Pelagimonas</taxon>
    </lineage>
</organism>
<keyword evidence="3" id="KW-1185">Reference proteome</keyword>
<sequence>MKDTKTIHSVDAPAGSGKTYQAIRYALTQARVHNRKVVMVFKSITLLKQAQRDAEVAQTSKRQKVPVTAIHSNNLEVVSSHHSVSAAITEHLNAANPKVGAILMITEAAFFNIAHWPNRGMWSCIFDEIPAVSPAHLLNIPDNLQLLTDHLKLGPNKEGYSQVLATKEGKATLLKYAENPTRDEINAVLSKLARHIISPHFETYVKTKAYERVYSGNGEPGARQINMFSLLQPSVFGSGETRVYQERAGANGTTTDAFAEIILMGAAFQNSLLGLIWPHLDLKIEPHNDIGEGLRYHRHDCGSRLQIQYLFETDWSKSFRRKSSTCNAAPQNNLDLLVDAVAKTFQGEDFVYLVNKDVADEAALKFDHVGGQKLPNAPWGLNTYQHIHNAGILSALNPTPAHVGFFTYMGLDGNAVREALYHSQVYQAIMRTSLRDPKSKQQVRVVLPDRKCAEAIANMFPGSSARKMYPNLVEAKATYSGRPKLKKTKPAAESQKEARQRNRLMDNEIKRIRAGGTVDQDLLETLRRECRSDNKKLILLKSLTVHSS</sequence>
<protein>
    <submittedName>
        <fullName evidence="2">Uncharacterized protein</fullName>
    </submittedName>
</protein>
<reference evidence="2 3" key="1">
    <citation type="submission" date="2017-05" db="EMBL/GenBank/DDBJ databases">
        <authorList>
            <person name="Song R."/>
            <person name="Chenine A.L."/>
            <person name="Ruprecht R.M."/>
        </authorList>
    </citation>
    <scope>NUCLEOTIDE SEQUENCE [LARGE SCALE GENOMIC DNA]</scope>
    <source>
        <strain evidence="2 3">CECT 8663</strain>
    </source>
</reference>
<evidence type="ECO:0000313" key="2">
    <source>
        <dbReference type="EMBL" id="SMX50394.1"/>
    </source>
</evidence>
<dbReference type="InterPro" id="IPR027417">
    <property type="entry name" value="P-loop_NTPase"/>
</dbReference>
<feature type="region of interest" description="Disordered" evidence="1">
    <location>
        <begin position="481"/>
        <end position="501"/>
    </location>
</feature>
<gene>
    <name evidence="2" type="ORF">PEV8663_04627</name>
</gene>
<dbReference type="Proteomes" id="UP000220836">
    <property type="component" value="Unassembled WGS sequence"/>
</dbReference>
<dbReference type="EMBL" id="FXYH01000031">
    <property type="protein sequence ID" value="SMX50394.1"/>
    <property type="molecule type" value="Genomic_DNA"/>
</dbReference>
<name>A0A238L5M2_9RHOB</name>
<dbReference type="SUPFAM" id="SSF52540">
    <property type="entry name" value="P-loop containing nucleoside triphosphate hydrolases"/>
    <property type="match status" value="1"/>
</dbReference>
<evidence type="ECO:0000313" key="3">
    <source>
        <dbReference type="Proteomes" id="UP000220836"/>
    </source>
</evidence>
<proteinExistence type="predicted"/>
<dbReference type="OrthoDB" id="6626154at2"/>
<dbReference type="AlphaFoldDB" id="A0A238L5M2"/>
<dbReference type="RefSeq" id="WP_097807028.1">
    <property type="nucleotide sequence ID" value="NZ_FXYH01000031.1"/>
</dbReference>
<accession>A0A238L5M2</accession>
<evidence type="ECO:0000256" key="1">
    <source>
        <dbReference type="SAM" id="MobiDB-lite"/>
    </source>
</evidence>